<proteinExistence type="inferred from homology"/>
<dbReference type="FunFam" id="3.40.50.1240:FF:000010">
    <property type="entry name" value="Prostatic acid phosphatase"/>
    <property type="match status" value="1"/>
</dbReference>
<dbReference type="EMBL" id="JAFIRN010000005">
    <property type="protein sequence ID" value="KAG5848914.1"/>
    <property type="molecule type" value="Genomic_DNA"/>
</dbReference>
<dbReference type="Gene3D" id="3.40.50.1240">
    <property type="entry name" value="Phosphoglycerate mutase-like"/>
    <property type="match status" value="1"/>
</dbReference>
<evidence type="ECO:0000256" key="14">
    <source>
        <dbReference type="ARBA" id="ARBA00039422"/>
    </source>
</evidence>
<keyword evidence="17" id="KW-1185">Reference proteome</keyword>
<evidence type="ECO:0000256" key="13">
    <source>
        <dbReference type="ARBA" id="ARBA00037852"/>
    </source>
</evidence>
<keyword evidence="10" id="KW-1015">Disulfide bond</keyword>
<evidence type="ECO:0000256" key="3">
    <source>
        <dbReference type="ARBA" id="ARBA00005375"/>
    </source>
</evidence>
<evidence type="ECO:0000256" key="10">
    <source>
        <dbReference type="ARBA" id="ARBA00023157"/>
    </source>
</evidence>
<evidence type="ECO:0000256" key="1">
    <source>
        <dbReference type="ARBA" id="ARBA00000032"/>
    </source>
</evidence>
<gene>
    <name evidence="16" type="ORF">ANANG_G00104510</name>
</gene>
<evidence type="ECO:0000256" key="8">
    <source>
        <dbReference type="ARBA" id="ARBA00022989"/>
    </source>
</evidence>
<dbReference type="EC" id="3.1.3.2" evidence="4"/>
<dbReference type="AlphaFoldDB" id="A0A9D3MH80"/>
<keyword evidence="11" id="KW-0325">Glycoprotein</keyword>
<dbReference type="InterPro" id="IPR033379">
    <property type="entry name" value="Acid_Pase_AS"/>
</dbReference>
<evidence type="ECO:0000256" key="5">
    <source>
        <dbReference type="ARBA" id="ARBA00022692"/>
    </source>
</evidence>
<evidence type="ECO:0000256" key="12">
    <source>
        <dbReference type="ARBA" id="ARBA00023228"/>
    </source>
</evidence>
<evidence type="ECO:0000256" key="2">
    <source>
        <dbReference type="ARBA" id="ARBA00004227"/>
    </source>
</evidence>
<dbReference type="SUPFAM" id="SSF53254">
    <property type="entry name" value="Phosphoglycerate mutase-like"/>
    <property type="match status" value="1"/>
</dbReference>
<comment type="catalytic activity">
    <reaction evidence="1">
        <text>a phosphate monoester + H2O = an alcohol + phosphate</text>
        <dbReference type="Rhea" id="RHEA:15017"/>
        <dbReference type="ChEBI" id="CHEBI:15377"/>
        <dbReference type="ChEBI" id="CHEBI:30879"/>
        <dbReference type="ChEBI" id="CHEBI:43474"/>
        <dbReference type="ChEBI" id="CHEBI:67140"/>
        <dbReference type="EC" id="3.1.3.2"/>
    </reaction>
</comment>
<keyword evidence="6" id="KW-0732">Signal</keyword>
<reference evidence="16" key="1">
    <citation type="submission" date="2021-01" db="EMBL/GenBank/DDBJ databases">
        <title>A chromosome-scale assembly of European eel, Anguilla anguilla.</title>
        <authorList>
            <person name="Henkel C."/>
            <person name="Jong-Raadsen S.A."/>
            <person name="Dufour S."/>
            <person name="Weltzien F.-A."/>
            <person name="Palstra A.P."/>
            <person name="Pelster B."/>
            <person name="Spaink H.P."/>
            <person name="Van Den Thillart G.E."/>
            <person name="Jansen H."/>
            <person name="Zahm M."/>
            <person name="Klopp C."/>
            <person name="Cedric C."/>
            <person name="Louis A."/>
            <person name="Berthelot C."/>
            <person name="Parey E."/>
            <person name="Roest Crollius H."/>
            <person name="Montfort J."/>
            <person name="Robinson-Rechavi M."/>
            <person name="Bucao C."/>
            <person name="Bouchez O."/>
            <person name="Gislard M."/>
            <person name="Lluch J."/>
            <person name="Milhes M."/>
            <person name="Lampietro C."/>
            <person name="Lopez Roques C."/>
            <person name="Donnadieu C."/>
            <person name="Braasch I."/>
            <person name="Desvignes T."/>
            <person name="Postlethwait J."/>
            <person name="Bobe J."/>
            <person name="Guiguen Y."/>
            <person name="Dirks R."/>
        </authorList>
    </citation>
    <scope>NUCLEOTIDE SEQUENCE</scope>
    <source>
        <strain evidence="16">Tag_6206</strain>
        <tissue evidence="16">Liver</tissue>
    </source>
</reference>
<feature type="transmembrane region" description="Helical" evidence="15">
    <location>
        <begin position="387"/>
        <end position="410"/>
    </location>
</feature>
<dbReference type="Proteomes" id="UP001044222">
    <property type="component" value="Unassembled WGS sequence"/>
</dbReference>
<dbReference type="InterPro" id="IPR050645">
    <property type="entry name" value="Histidine_acid_phosphatase"/>
</dbReference>
<sequence length="430" mass="49118">MAFGVRSPCQPAKIVSLYLISLTLFSVLNTTFGERKLKFVTLLYRHGDRSPVKAYPTDPYQESAWPQGFGQLSQDGMRQHFELGQALRQRYNGFLNESYDRHQIVVRSTDYDRTLMSAEANLAGMYPPNGSQIVNPDLKWQPIPVHTVPQEEDRLLSFPLPNCPRFNILLNETMQTEAYRNVTTYYKDFIEMLRNKTGLKDASVETVWSVHDTLFCEAMHHMQPPPWVTKDVMEKLKILKDFSFQIMFGVYKRVEKSRLQGGVLLGHILKNMTESAVSGSKKLLKMMMYSAHDTTLVALQSALNVFNGKQPPYASCHIFELLQEDNGSFSVAMYFRNDSTKEPYPVVLPGCTQYCPLQDFVQLTKPVIPENWEAECQVPPRMKDTEVIIGLTVFCCLVVLLIGLLLFILCKQQDSKSSYHHVINEGDDNS</sequence>
<dbReference type="PANTHER" id="PTHR11567">
    <property type="entry name" value="ACID PHOSPHATASE-RELATED"/>
    <property type="match status" value="1"/>
</dbReference>
<name>A0A9D3MH80_ANGAN</name>
<evidence type="ECO:0000256" key="6">
    <source>
        <dbReference type="ARBA" id="ARBA00022729"/>
    </source>
</evidence>
<evidence type="ECO:0000256" key="11">
    <source>
        <dbReference type="ARBA" id="ARBA00023180"/>
    </source>
</evidence>
<dbReference type="GO" id="GO:0007040">
    <property type="term" value="P:lysosome organization"/>
    <property type="evidence" value="ECO:0007669"/>
    <property type="project" value="TreeGrafter"/>
</dbReference>
<keyword evidence="12" id="KW-0458">Lysosome</keyword>
<dbReference type="OrthoDB" id="258392at2759"/>
<keyword evidence="9 15" id="KW-0472">Membrane</keyword>
<evidence type="ECO:0000313" key="16">
    <source>
        <dbReference type="EMBL" id="KAG5848914.1"/>
    </source>
</evidence>
<comment type="subcellular location">
    <subcellularLocation>
        <location evidence="2">Lysosome lumen</location>
    </subcellularLocation>
    <subcellularLocation>
        <location evidence="13">Lysosome membrane</location>
        <topology evidence="13">Single-pass membrane protein</topology>
        <orientation evidence="13">Lumenal side</orientation>
    </subcellularLocation>
</comment>
<dbReference type="PANTHER" id="PTHR11567:SF180">
    <property type="entry name" value="LYSOSOMAL ACID PHOSPHATASE"/>
    <property type="match status" value="1"/>
</dbReference>
<keyword evidence="8 15" id="KW-1133">Transmembrane helix</keyword>
<organism evidence="16 17">
    <name type="scientific">Anguilla anguilla</name>
    <name type="common">European freshwater eel</name>
    <name type="synonym">Muraena anguilla</name>
    <dbReference type="NCBI Taxonomy" id="7936"/>
    <lineage>
        <taxon>Eukaryota</taxon>
        <taxon>Metazoa</taxon>
        <taxon>Chordata</taxon>
        <taxon>Craniata</taxon>
        <taxon>Vertebrata</taxon>
        <taxon>Euteleostomi</taxon>
        <taxon>Actinopterygii</taxon>
        <taxon>Neopterygii</taxon>
        <taxon>Teleostei</taxon>
        <taxon>Anguilliformes</taxon>
        <taxon>Anguillidae</taxon>
        <taxon>Anguilla</taxon>
    </lineage>
</organism>
<evidence type="ECO:0000256" key="7">
    <source>
        <dbReference type="ARBA" id="ARBA00022801"/>
    </source>
</evidence>
<dbReference type="InterPro" id="IPR000560">
    <property type="entry name" value="His_Pase_clade-2"/>
</dbReference>
<dbReference type="GO" id="GO:0005765">
    <property type="term" value="C:lysosomal membrane"/>
    <property type="evidence" value="ECO:0007669"/>
    <property type="project" value="UniProtKB-SubCell"/>
</dbReference>
<evidence type="ECO:0000256" key="4">
    <source>
        <dbReference type="ARBA" id="ARBA00012646"/>
    </source>
</evidence>
<dbReference type="PROSITE" id="PS00778">
    <property type="entry name" value="HIS_ACID_PHOSPHAT_2"/>
    <property type="match status" value="1"/>
</dbReference>
<dbReference type="InterPro" id="IPR029033">
    <property type="entry name" value="His_PPase_superfam"/>
</dbReference>
<evidence type="ECO:0000313" key="17">
    <source>
        <dbReference type="Proteomes" id="UP001044222"/>
    </source>
</evidence>
<comment type="similarity">
    <text evidence="3">Belongs to the histidine acid phosphatase family.</text>
</comment>
<accession>A0A9D3MH80</accession>
<evidence type="ECO:0000256" key="15">
    <source>
        <dbReference type="SAM" id="Phobius"/>
    </source>
</evidence>
<evidence type="ECO:0000256" key="9">
    <source>
        <dbReference type="ARBA" id="ARBA00023136"/>
    </source>
</evidence>
<dbReference type="PROSITE" id="PS00616">
    <property type="entry name" value="HIS_ACID_PHOSPHAT_1"/>
    <property type="match status" value="1"/>
</dbReference>
<dbReference type="GO" id="GO:0043202">
    <property type="term" value="C:lysosomal lumen"/>
    <property type="evidence" value="ECO:0007669"/>
    <property type="project" value="UniProtKB-SubCell"/>
</dbReference>
<dbReference type="CDD" id="cd07061">
    <property type="entry name" value="HP_HAP_like"/>
    <property type="match status" value="1"/>
</dbReference>
<keyword evidence="7" id="KW-0378">Hydrolase</keyword>
<comment type="caution">
    <text evidence="16">The sequence shown here is derived from an EMBL/GenBank/DDBJ whole genome shotgun (WGS) entry which is preliminary data.</text>
</comment>
<dbReference type="Pfam" id="PF00328">
    <property type="entry name" value="His_Phos_2"/>
    <property type="match status" value="1"/>
</dbReference>
<protein>
    <recommendedName>
        <fullName evidence="14">Lysosomal acid phosphatase</fullName>
        <ecNumber evidence="4">3.1.3.2</ecNumber>
    </recommendedName>
</protein>
<dbReference type="GO" id="GO:0003993">
    <property type="term" value="F:acid phosphatase activity"/>
    <property type="evidence" value="ECO:0007669"/>
    <property type="project" value="UniProtKB-EC"/>
</dbReference>
<dbReference type="OMA" id="DPHQESD"/>
<keyword evidence="5 15" id="KW-0812">Transmembrane</keyword>